<dbReference type="GO" id="GO:0005524">
    <property type="term" value="F:ATP binding"/>
    <property type="evidence" value="ECO:0007669"/>
    <property type="project" value="UniProtKB-UniRule"/>
</dbReference>
<dbReference type="SMART" id="SM00220">
    <property type="entry name" value="S_TKc"/>
    <property type="match status" value="1"/>
</dbReference>
<evidence type="ECO:0000256" key="7">
    <source>
        <dbReference type="RuleBase" id="RU000304"/>
    </source>
</evidence>
<evidence type="ECO:0000256" key="6">
    <source>
        <dbReference type="PROSITE-ProRule" id="PRU10141"/>
    </source>
</evidence>
<evidence type="ECO:0000256" key="8">
    <source>
        <dbReference type="SAM" id="SignalP"/>
    </source>
</evidence>
<comment type="similarity">
    <text evidence="7">Belongs to the protein kinase superfamily.</text>
</comment>
<name>A0AAD4MSL1_9BILA</name>
<dbReference type="PANTHER" id="PTHR24353">
    <property type="entry name" value="CYCLIC NUCLEOTIDE-DEPENDENT PROTEIN KINASE"/>
    <property type="match status" value="1"/>
</dbReference>
<evidence type="ECO:0000256" key="4">
    <source>
        <dbReference type="ARBA" id="ARBA00022777"/>
    </source>
</evidence>
<dbReference type="GO" id="GO:0005952">
    <property type="term" value="C:cAMP-dependent protein kinase complex"/>
    <property type="evidence" value="ECO:0007669"/>
    <property type="project" value="TreeGrafter"/>
</dbReference>
<dbReference type="PROSITE" id="PS00107">
    <property type="entry name" value="PROTEIN_KINASE_ATP"/>
    <property type="match status" value="1"/>
</dbReference>
<evidence type="ECO:0000256" key="1">
    <source>
        <dbReference type="ARBA" id="ARBA00022527"/>
    </source>
</evidence>
<keyword evidence="5 6" id="KW-0067">ATP-binding</keyword>
<dbReference type="InterPro" id="IPR000719">
    <property type="entry name" value="Prot_kinase_dom"/>
</dbReference>
<dbReference type="SUPFAM" id="SSF56112">
    <property type="entry name" value="Protein kinase-like (PK-like)"/>
    <property type="match status" value="1"/>
</dbReference>
<feature type="binding site" evidence="6">
    <location>
        <position position="108"/>
    </location>
    <ligand>
        <name>ATP</name>
        <dbReference type="ChEBI" id="CHEBI:30616"/>
    </ligand>
</feature>
<keyword evidence="8" id="KW-0732">Signal</keyword>
<evidence type="ECO:0000256" key="2">
    <source>
        <dbReference type="ARBA" id="ARBA00022679"/>
    </source>
</evidence>
<dbReference type="GO" id="GO:0004691">
    <property type="term" value="F:cAMP-dependent protein kinase activity"/>
    <property type="evidence" value="ECO:0007669"/>
    <property type="project" value="TreeGrafter"/>
</dbReference>
<dbReference type="Gene3D" id="1.10.510.10">
    <property type="entry name" value="Transferase(Phosphotransferase) domain 1"/>
    <property type="match status" value="1"/>
</dbReference>
<dbReference type="Pfam" id="PF00069">
    <property type="entry name" value="Pkinase"/>
    <property type="match status" value="1"/>
</dbReference>
<dbReference type="PANTHER" id="PTHR24353:SF37">
    <property type="entry name" value="CAMP-DEPENDENT PROTEIN KINASE CATALYTIC SUBUNIT PRKX"/>
    <property type="match status" value="1"/>
</dbReference>
<dbReference type="InterPro" id="IPR008271">
    <property type="entry name" value="Ser/Thr_kinase_AS"/>
</dbReference>
<dbReference type="PROSITE" id="PS00108">
    <property type="entry name" value="PROTEIN_KINASE_ST"/>
    <property type="match status" value="1"/>
</dbReference>
<evidence type="ECO:0000313" key="10">
    <source>
        <dbReference type="EMBL" id="KAI1705457.1"/>
    </source>
</evidence>
<organism evidence="10 11">
    <name type="scientific">Ditylenchus destructor</name>
    <dbReference type="NCBI Taxonomy" id="166010"/>
    <lineage>
        <taxon>Eukaryota</taxon>
        <taxon>Metazoa</taxon>
        <taxon>Ecdysozoa</taxon>
        <taxon>Nematoda</taxon>
        <taxon>Chromadorea</taxon>
        <taxon>Rhabditida</taxon>
        <taxon>Tylenchina</taxon>
        <taxon>Tylenchomorpha</taxon>
        <taxon>Sphaerularioidea</taxon>
        <taxon>Anguinidae</taxon>
        <taxon>Anguininae</taxon>
        <taxon>Ditylenchus</taxon>
    </lineage>
</organism>
<dbReference type="Gene3D" id="3.30.200.20">
    <property type="entry name" value="Phosphorylase Kinase, domain 1"/>
    <property type="match status" value="1"/>
</dbReference>
<evidence type="ECO:0000259" key="9">
    <source>
        <dbReference type="PROSITE" id="PS50011"/>
    </source>
</evidence>
<evidence type="ECO:0000313" key="11">
    <source>
        <dbReference type="Proteomes" id="UP001201812"/>
    </source>
</evidence>
<protein>
    <submittedName>
        <fullName evidence="10">Protein kinase domain-containing protein</fullName>
    </submittedName>
</protein>
<keyword evidence="4 10" id="KW-0418">Kinase</keyword>
<dbReference type="Proteomes" id="UP001201812">
    <property type="component" value="Unassembled WGS sequence"/>
</dbReference>
<sequence length="395" mass="45147">MATSTATALLLLLAFLALKTDGYGRSLGTRTLNVNSPRRLVRKSQLNKVLEIELQKLHQNWSSFRNNLSLNDFQRFPEKRKLGRGSFGEVEYVEGFDDRGRRRAYALKVFDRLKILRFGRGGVTNCVRDIKTLLMIGKESPFLNSMDTFFWDSKYVYIVLRFANGGSLYGLLQAIFQQNDRQWGFAEDIARQFAAEIIMGLEYLHSRSLIYRDVKPGNLLINNRGHLQIGDFGMTKFLGPGEKARNIAGTYPYVPPEAFAGLGYDRRMDWYGLGVVIFQMLFGRFPYMARSKRSLARLIVRGNYRFPAHVNVSVEAKSIVESLLVKDPSRRLGTNGAAEVKSHPWFGAHSGLEPIQWNSLLKTPMRYRPYAMIDGRIVFRDWVEAGNFVEVSNKT</sequence>
<gene>
    <name evidence="10" type="ORF">DdX_13595</name>
</gene>
<comment type="caution">
    <text evidence="10">The sequence shown here is derived from an EMBL/GenBank/DDBJ whole genome shotgun (WGS) entry which is preliminary data.</text>
</comment>
<reference evidence="10" key="1">
    <citation type="submission" date="2022-01" db="EMBL/GenBank/DDBJ databases">
        <title>Genome Sequence Resource for Two Populations of Ditylenchus destructor, the Migratory Endoparasitic Phytonematode.</title>
        <authorList>
            <person name="Zhang H."/>
            <person name="Lin R."/>
            <person name="Xie B."/>
        </authorList>
    </citation>
    <scope>NUCLEOTIDE SEQUENCE</scope>
    <source>
        <strain evidence="10">BazhouSP</strain>
    </source>
</reference>
<keyword evidence="2" id="KW-0808">Transferase</keyword>
<dbReference type="CDD" id="cd05123">
    <property type="entry name" value="STKc_AGC"/>
    <property type="match status" value="1"/>
</dbReference>
<dbReference type="InterPro" id="IPR011009">
    <property type="entry name" value="Kinase-like_dom_sf"/>
</dbReference>
<dbReference type="EMBL" id="JAKKPZ010000056">
    <property type="protein sequence ID" value="KAI1705457.1"/>
    <property type="molecule type" value="Genomic_DNA"/>
</dbReference>
<dbReference type="InterPro" id="IPR017441">
    <property type="entry name" value="Protein_kinase_ATP_BS"/>
</dbReference>
<feature type="chain" id="PRO_5041973988" evidence="8">
    <location>
        <begin position="25"/>
        <end position="395"/>
    </location>
</feature>
<dbReference type="PROSITE" id="PS50011">
    <property type="entry name" value="PROTEIN_KINASE_DOM"/>
    <property type="match status" value="1"/>
</dbReference>
<keyword evidence="3 6" id="KW-0547">Nucleotide-binding</keyword>
<evidence type="ECO:0000256" key="3">
    <source>
        <dbReference type="ARBA" id="ARBA00022741"/>
    </source>
</evidence>
<feature type="domain" description="Protein kinase" evidence="9">
    <location>
        <begin position="76"/>
        <end position="346"/>
    </location>
</feature>
<keyword evidence="11" id="KW-1185">Reference proteome</keyword>
<evidence type="ECO:0000256" key="5">
    <source>
        <dbReference type="ARBA" id="ARBA00022840"/>
    </source>
</evidence>
<accession>A0AAD4MSL1</accession>
<proteinExistence type="inferred from homology"/>
<dbReference type="AlphaFoldDB" id="A0AAD4MSL1"/>
<keyword evidence="1 7" id="KW-0723">Serine/threonine-protein kinase</keyword>
<dbReference type="InterPro" id="IPR045270">
    <property type="entry name" value="STKc_AGC"/>
</dbReference>
<feature type="signal peptide" evidence="8">
    <location>
        <begin position="1"/>
        <end position="24"/>
    </location>
</feature>